<accession>A0ABQ8JE39</accession>
<reference evidence="1 2" key="2">
    <citation type="journal article" date="2022" name="Mol. Biol. Evol.">
        <title>Comparative Genomics Reveals Insights into the Divergent Evolution of Astigmatic Mites and Household Pest Adaptations.</title>
        <authorList>
            <person name="Xiong Q."/>
            <person name="Wan A.T."/>
            <person name="Liu X."/>
            <person name="Fung C.S."/>
            <person name="Xiao X."/>
            <person name="Malainual N."/>
            <person name="Hou J."/>
            <person name="Wang L."/>
            <person name="Wang M."/>
            <person name="Yang K.Y."/>
            <person name="Cui Y."/>
            <person name="Leung E.L."/>
            <person name="Nong W."/>
            <person name="Shin S.K."/>
            <person name="Au S.W."/>
            <person name="Jeong K.Y."/>
            <person name="Chew F.T."/>
            <person name="Hui J.H."/>
            <person name="Leung T.F."/>
            <person name="Tungtrongchitr A."/>
            <person name="Zhong N."/>
            <person name="Liu Z."/>
            <person name="Tsui S.K."/>
        </authorList>
    </citation>
    <scope>NUCLEOTIDE SEQUENCE [LARGE SCALE GENOMIC DNA]</scope>
    <source>
        <strain evidence="1">Derp</strain>
    </source>
</reference>
<keyword evidence="2" id="KW-1185">Reference proteome</keyword>
<comment type="caution">
    <text evidence="1">The sequence shown here is derived from an EMBL/GenBank/DDBJ whole genome shotgun (WGS) entry which is preliminary data.</text>
</comment>
<evidence type="ECO:0000313" key="2">
    <source>
        <dbReference type="Proteomes" id="UP000887458"/>
    </source>
</evidence>
<proteinExistence type="predicted"/>
<protein>
    <submittedName>
        <fullName evidence="1">Uncharacterized protein</fullName>
    </submittedName>
</protein>
<name>A0ABQ8JE39_DERPT</name>
<gene>
    <name evidence="1" type="ORF">DERP_001133</name>
</gene>
<dbReference type="EMBL" id="NJHN03000047">
    <property type="protein sequence ID" value="KAH9420702.1"/>
    <property type="molecule type" value="Genomic_DNA"/>
</dbReference>
<reference evidence="1 2" key="1">
    <citation type="journal article" date="2018" name="J. Allergy Clin. Immunol.">
        <title>High-quality assembly of Dermatophagoides pteronyssinus genome and transcriptome reveals a wide range of novel allergens.</title>
        <authorList>
            <person name="Liu X.Y."/>
            <person name="Yang K.Y."/>
            <person name="Wang M.Q."/>
            <person name="Kwok J.S."/>
            <person name="Zeng X."/>
            <person name="Yang Z."/>
            <person name="Xiao X.J."/>
            <person name="Lau C.P."/>
            <person name="Li Y."/>
            <person name="Huang Z.M."/>
            <person name="Ba J.G."/>
            <person name="Yim A.K."/>
            <person name="Ouyang C.Y."/>
            <person name="Ngai S.M."/>
            <person name="Chan T.F."/>
            <person name="Leung E.L."/>
            <person name="Liu L."/>
            <person name="Liu Z.G."/>
            <person name="Tsui S.K."/>
        </authorList>
    </citation>
    <scope>NUCLEOTIDE SEQUENCE [LARGE SCALE GENOMIC DNA]</scope>
    <source>
        <strain evidence="1">Derp</strain>
    </source>
</reference>
<evidence type="ECO:0000313" key="1">
    <source>
        <dbReference type="EMBL" id="KAH9420702.1"/>
    </source>
</evidence>
<sequence length="60" mass="7058">MNETLILAVIFETTYIQLNNTNSVDVCLFEQPENQSLSFKLDECEFIIMLIIYCDKLYTE</sequence>
<dbReference type="Proteomes" id="UP000887458">
    <property type="component" value="Unassembled WGS sequence"/>
</dbReference>
<organism evidence="1 2">
    <name type="scientific">Dermatophagoides pteronyssinus</name>
    <name type="common">European house dust mite</name>
    <dbReference type="NCBI Taxonomy" id="6956"/>
    <lineage>
        <taxon>Eukaryota</taxon>
        <taxon>Metazoa</taxon>
        <taxon>Ecdysozoa</taxon>
        <taxon>Arthropoda</taxon>
        <taxon>Chelicerata</taxon>
        <taxon>Arachnida</taxon>
        <taxon>Acari</taxon>
        <taxon>Acariformes</taxon>
        <taxon>Sarcoptiformes</taxon>
        <taxon>Astigmata</taxon>
        <taxon>Psoroptidia</taxon>
        <taxon>Analgoidea</taxon>
        <taxon>Pyroglyphidae</taxon>
        <taxon>Dermatophagoidinae</taxon>
        <taxon>Dermatophagoides</taxon>
    </lineage>
</organism>